<dbReference type="CDD" id="cd16917">
    <property type="entry name" value="HATPase_UhpB-NarQ-NarX-like"/>
    <property type="match status" value="1"/>
</dbReference>
<sequence>MADRAARVIAPTMLALFAVVGAVMGHRSLPVGLVLAASVTAIAAATAWRGLVEWRLAVPLLVAAAGLVAIGHGNSANLVWMGFCVAAGWVALVSTLPATLTVGGVLGLTLVSEWAQQTEEPGWAAWITGTAFTLVACIFARRLRETVRQLEAAQHQLAERSRAEERTRIAGEMHDVIGHALTVSLLHISGARLALDEDPDEARRALAEAERLSRSSLEEVRATVGLMRTDAPGERAPLPVATDIGRLVDSFRSAGTEVDLTVTGDLEELGPTRGLAAYRIVQEALTNAVKHAPGERVTVAVTVESGTATVAVRNGGDVDASAPLGNGLLGMRDRAEGVGGRLRAGAEQRGWLVEAVLPS</sequence>
<comment type="catalytic activity">
    <reaction evidence="1">
        <text>ATP + protein L-histidine = ADP + protein N-phospho-L-histidine.</text>
        <dbReference type="EC" id="2.7.13.3"/>
    </reaction>
</comment>
<evidence type="ECO:0000313" key="12">
    <source>
        <dbReference type="Proteomes" id="UP001327225"/>
    </source>
</evidence>
<dbReference type="Proteomes" id="UP001327225">
    <property type="component" value="Chromosome"/>
</dbReference>
<dbReference type="SUPFAM" id="SSF55874">
    <property type="entry name" value="ATPase domain of HSP90 chaperone/DNA topoisomerase II/histidine kinase"/>
    <property type="match status" value="1"/>
</dbReference>
<evidence type="ECO:0000256" key="4">
    <source>
        <dbReference type="ARBA" id="ARBA00022679"/>
    </source>
</evidence>
<evidence type="ECO:0000256" key="1">
    <source>
        <dbReference type="ARBA" id="ARBA00000085"/>
    </source>
</evidence>
<evidence type="ECO:0000259" key="10">
    <source>
        <dbReference type="Pfam" id="PF07730"/>
    </source>
</evidence>
<keyword evidence="3" id="KW-0597">Phosphoprotein</keyword>
<evidence type="ECO:0000256" key="2">
    <source>
        <dbReference type="ARBA" id="ARBA00012438"/>
    </source>
</evidence>
<evidence type="ECO:0000256" key="6">
    <source>
        <dbReference type="ARBA" id="ARBA00022777"/>
    </source>
</evidence>
<feature type="domain" description="Signal transduction histidine kinase subgroup 3 dimerisation and phosphoacceptor" evidence="10">
    <location>
        <begin position="165"/>
        <end position="230"/>
    </location>
</feature>
<evidence type="ECO:0000256" key="7">
    <source>
        <dbReference type="ARBA" id="ARBA00022840"/>
    </source>
</evidence>
<evidence type="ECO:0000256" key="9">
    <source>
        <dbReference type="SAM" id="Phobius"/>
    </source>
</evidence>
<keyword evidence="9" id="KW-0472">Membrane</keyword>
<organism evidence="11 12">
    <name type="scientific">Nocardioides bizhenqiangii</name>
    <dbReference type="NCBI Taxonomy" id="3095076"/>
    <lineage>
        <taxon>Bacteria</taxon>
        <taxon>Bacillati</taxon>
        <taxon>Actinomycetota</taxon>
        <taxon>Actinomycetes</taxon>
        <taxon>Propionibacteriales</taxon>
        <taxon>Nocardioidaceae</taxon>
        <taxon>Nocardioides</taxon>
    </lineage>
</organism>
<dbReference type="PANTHER" id="PTHR24421:SF10">
    <property type="entry name" value="NITRATE_NITRITE SENSOR PROTEIN NARQ"/>
    <property type="match status" value="1"/>
</dbReference>
<dbReference type="Gene3D" id="1.20.5.1930">
    <property type="match status" value="1"/>
</dbReference>
<dbReference type="Pfam" id="PF07730">
    <property type="entry name" value="HisKA_3"/>
    <property type="match status" value="1"/>
</dbReference>
<dbReference type="InterPro" id="IPR011712">
    <property type="entry name" value="Sig_transdc_His_kin_sub3_dim/P"/>
</dbReference>
<dbReference type="InterPro" id="IPR050482">
    <property type="entry name" value="Sensor_HK_TwoCompSys"/>
</dbReference>
<reference evidence="12" key="1">
    <citation type="submission" date="2023-12" db="EMBL/GenBank/DDBJ databases">
        <title>Novel species in genus Nocardioides.</title>
        <authorList>
            <person name="Zhou H."/>
        </authorList>
    </citation>
    <scope>NUCLEOTIDE SEQUENCE [LARGE SCALE GENOMIC DNA]</scope>
    <source>
        <strain evidence="12">HM61</strain>
    </source>
</reference>
<keyword evidence="9" id="KW-1133">Transmembrane helix</keyword>
<feature type="transmembrane region" description="Helical" evidence="9">
    <location>
        <begin position="78"/>
        <end position="111"/>
    </location>
</feature>
<dbReference type="InterPro" id="IPR036890">
    <property type="entry name" value="HATPase_C_sf"/>
</dbReference>
<dbReference type="GO" id="GO:0016301">
    <property type="term" value="F:kinase activity"/>
    <property type="evidence" value="ECO:0007669"/>
    <property type="project" value="UniProtKB-KW"/>
</dbReference>
<keyword evidence="6 11" id="KW-0418">Kinase</keyword>
<feature type="transmembrane region" description="Helical" evidence="9">
    <location>
        <begin position="6"/>
        <end position="24"/>
    </location>
</feature>
<keyword evidence="5" id="KW-0547">Nucleotide-binding</keyword>
<keyword evidence="7" id="KW-0067">ATP-binding</keyword>
<accession>A0ABZ0ZR13</accession>
<gene>
    <name evidence="11" type="ORF">SHK19_19795</name>
</gene>
<dbReference type="PANTHER" id="PTHR24421">
    <property type="entry name" value="NITRATE/NITRITE SENSOR PROTEIN NARX-RELATED"/>
    <property type="match status" value="1"/>
</dbReference>
<keyword evidence="12" id="KW-1185">Reference proteome</keyword>
<dbReference type="RefSeq" id="WP_322937241.1">
    <property type="nucleotide sequence ID" value="NZ_CP141059.1"/>
</dbReference>
<evidence type="ECO:0000256" key="5">
    <source>
        <dbReference type="ARBA" id="ARBA00022741"/>
    </source>
</evidence>
<feature type="transmembrane region" description="Helical" evidence="9">
    <location>
        <begin position="54"/>
        <end position="71"/>
    </location>
</feature>
<evidence type="ECO:0000313" key="11">
    <source>
        <dbReference type="EMBL" id="WQQ26191.1"/>
    </source>
</evidence>
<keyword evidence="8" id="KW-0902">Two-component regulatory system</keyword>
<proteinExistence type="predicted"/>
<evidence type="ECO:0000256" key="3">
    <source>
        <dbReference type="ARBA" id="ARBA00022553"/>
    </source>
</evidence>
<feature type="transmembrane region" description="Helical" evidence="9">
    <location>
        <begin position="31"/>
        <end position="48"/>
    </location>
</feature>
<keyword evidence="4" id="KW-0808">Transferase</keyword>
<name>A0ABZ0ZR13_9ACTN</name>
<evidence type="ECO:0000256" key="8">
    <source>
        <dbReference type="ARBA" id="ARBA00023012"/>
    </source>
</evidence>
<dbReference type="Gene3D" id="3.30.565.10">
    <property type="entry name" value="Histidine kinase-like ATPase, C-terminal domain"/>
    <property type="match status" value="1"/>
</dbReference>
<dbReference type="EC" id="2.7.13.3" evidence="2"/>
<feature type="transmembrane region" description="Helical" evidence="9">
    <location>
        <begin position="123"/>
        <end position="140"/>
    </location>
</feature>
<protein>
    <recommendedName>
        <fullName evidence="2">histidine kinase</fullName>
        <ecNumber evidence="2">2.7.13.3</ecNumber>
    </recommendedName>
</protein>
<keyword evidence="9" id="KW-0812">Transmembrane</keyword>
<dbReference type="EMBL" id="CP141059">
    <property type="protein sequence ID" value="WQQ26191.1"/>
    <property type="molecule type" value="Genomic_DNA"/>
</dbReference>